<dbReference type="EMBL" id="CCXY01000441">
    <property type="protein sequence ID" value="CEG13944.1"/>
    <property type="molecule type" value="Genomic_DNA"/>
</dbReference>
<evidence type="ECO:0000313" key="1">
    <source>
        <dbReference type="EMBL" id="CEG13944.1"/>
    </source>
</evidence>
<organism evidence="1">
    <name type="scientific">groundwater metagenome</name>
    <dbReference type="NCBI Taxonomy" id="717931"/>
    <lineage>
        <taxon>unclassified sequences</taxon>
        <taxon>metagenomes</taxon>
        <taxon>ecological metagenomes</taxon>
    </lineage>
</organism>
<gene>
    <name evidence="1" type="ORF">MSIBF_A750002</name>
</gene>
<dbReference type="Gene3D" id="3.40.50.300">
    <property type="entry name" value="P-loop containing nucleotide triphosphate hydrolases"/>
    <property type="match status" value="1"/>
</dbReference>
<proteinExistence type="predicted"/>
<keyword evidence="1" id="KW-0378">Hydrolase</keyword>
<keyword evidence="1" id="KW-0347">Helicase</keyword>
<dbReference type="SUPFAM" id="SSF52540">
    <property type="entry name" value="P-loop containing nucleoside triphosphate hydrolases"/>
    <property type="match status" value="1"/>
</dbReference>
<dbReference type="InterPro" id="IPR027417">
    <property type="entry name" value="P-loop_NTPase"/>
</dbReference>
<reference evidence="1" key="1">
    <citation type="submission" date="2014-09" db="EMBL/GenBank/DDBJ databases">
        <authorList>
            <person name="Probst J Alexander"/>
        </authorList>
    </citation>
    <scope>NUCLEOTIDE SEQUENCE</scope>
</reference>
<dbReference type="AlphaFoldDB" id="A0A098EEK9"/>
<dbReference type="GO" id="GO:0004386">
    <property type="term" value="F:helicase activity"/>
    <property type="evidence" value="ECO:0007669"/>
    <property type="project" value="UniProtKB-KW"/>
</dbReference>
<protein>
    <submittedName>
        <fullName evidence="1">DNA helicase II / ATP-dependent DNA helicase PcrA</fullName>
    </submittedName>
</protein>
<sequence>MREKTINLNSRKLLIFFENKDIERNLNTDDTLLVVNYRSNSKICVFSNKIFPQQKSTSSGQNTKTDHDGVFLVRENNIEEYCKKYPCTILREKKAEYPEWNWGKSKGLDFDRVLIYPTKNIEKWIKNNNIELAPSTRCKFYVAATRAKHSVAIVYDYNDDEEFEGIIKWKTE</sequence>
<name>A0A098EEK9_9ZZZZ</name>
<keyword evidence="1" id="KW-0547">Nucleotide-binding</keyword>
<keyword evidence="1" id="KW-0067">ATP-binding</keyword>
<accession>A0A098EEK9</accession>